<dbReference type="PANTHER" id="PTHR24118:SF99">
    <property type="entry name" value="POTE ANKYRIN DOMAIN FAMILY MEMBER 3C-RELATED"/>
    <property type="match status" value="1"/>
</dbReference>
<dbReference type="PROSITE" id="PS50297">
    <property type="entry name" value="ANK_REP_REGION"/>
    <property type="match status" value="2"/>
</dbReference>
<dbReference type="InterPro" id="IPR002110">
    <property type="entry name" value="Ankyrin_rpt"/>
</dbReference>
<evidence type="ECO:0000313" key="4">
    <source>
        <dbReference type="Proteomes" id="UP000266841"/>
    </source>
</evidence>
<dbReference type="EMBL" id="AGNL01047527">
    <property type="protein sequence ID" value="EJK46806.1"/>
    <property type="molecule type" value="Genomic_DNA"/>
</dbReference>
<dbReference type="OMA" id="YYSWASE"/>
<comment type="caution">
    <text evidence="3">The sequence shown here is derived from an EMBL/GenBank/DDBJ whole genome shotgun (WGS) entry which is preliminary data.</text>
</comment>
<reference evidence="3 4" key="1">
    <citation type="journal article" date="2012" name="Genome Biol.">
        <title>Genome and low-iron response of an oceanic diatom adapted to chronic iron limitation.</title>
        <authorList>
            <person name="Lommer M."/>
            <person name="Specht M."/>
            <person name="Roy A.S."/>
            <person name="Kraemer L."/>
            <person name="Andreson R."/>
            <person name="Gutowska M.A."/>
            <person name="Wolf J."/>
            <person name="Bergner S.V."/>
            <person name="Schilhabel M.B."/>
            <person name="Klostermeier U.C."/>
            <person name="Beiko R.G."/>
            <person name="Rosenstiel P."/>
            <person name="Hippler M."/>
            <person name="Laroche J."/>
        </authorList>
    </citation>
    <scope>NUCLEOTIDE SEQUENCE [LARGE SCALE GENOMIC DNA]</scope>
    <source>
        <strain evidence="3 4">CCMP1005</strain>
    </source>
</reference>
<protein>
    <submittedName>
        <fullName evidence="3">Uncharacterized protein</fullName>
    </submittedName>
</protein>
<dbReference type="PROSITE" id="PS50088">
    <property type="entry name" value="ANK_REPEAT"/>
    <property type="match status" value="2"/>
</dbReference>
<feature type="region of interest" description="Disordered" evidence="2">
    <location>
        <begin position="805"/>
        <end position="824"/>
    </location>
</feature>
<dbReference type="eggNOG" id="ENOG502RWX1">
    <property type="taxonomic scope" value="Eukaryota"/>
</dbReference>
<dbReference type="Proteomes" id="UP000266841">
    <property type="component" value="Unassembled WGS sequence"/>
</dbReference>
<dbReference type="InterPro" id="IPR011990">
    <property type="entry name" value="TPR-like_helical_dom_sf"/>
</dbReference>
<proteinExistence type="predicted"/>
<dbReference type="PANTHER" id="PTHR24118">
    <property type="entry name" value="POTE ANKYRIN DOMAIN"/>
    <property type="match status" value="1"/>
</dbReference>
<dbReference type="Gene3D" id="1.25.40.10">
    <property type="entry name" value="Tetratricopeptide repeat domain"/>
    <property type="match status" value="1"/>
</dbReference>
<dbReference type="Gene3D" id="1.25.40.20">
    <property type="entry name" value="Ankyrin repeat-containing domain"/>
    <property type="match status" value="2"/>
</dbReference>
<evidence type="ECO:0000313" key="3">
    <source>
        <dbReference type="EMBL" id="EJK46806.1"/>
    </source>
</evidence>
<dbReference type="SUPFAM" id="SSF48452">
    <property type="entry name" value="TPR-like"/>
    <property type="match status" value="1"/>
</dbReference>
<feature type="repeat" description="ANK" evidence="1">
    <location>
        <begin position="413"/>
        <end position="445"/>
    </location>
</feature>
<sequence length="1008" mass="110811">MPAESPASASSSLALDVQAAAEALNSVASAGGNARIVVNKDGGASLVIQVNNENKTKIVKAQEAMKALSSNKTLQAKKKYEDNVRSNHSKLREEKLTPLMKASRGKDGEEVKEEIRKFGDDVTADEVNIKEDVIPFEAVDEDMFGNGKDSLGISNEDRDAKKMENGMAYLDIKSKDDEFQTSKNEQAVAAGKQLENTIKSNLADRLDGGWAAIHFAADVGNYEGMQYLLGAGADPNITERMGATPLHRAILAAGRYPTTQLRLANKNADISTMTSVASNEDGNVGAKMALPGVIRSKSDKNGKTASTPIDSSYLDGYMKCIKLLLDSDGFNLMLNERRDDKIRGESPSKSSTIGSATKGKPQLGNKDVLPKDDGYGISPLCLCVCQGYTARDALYPLLEHLLTRGFDPNAQMDGVSALHIALRNAHYGCAFALTRAGANINTVHPDDGKTAHATAGIIYGESFARELREASVVAMAVADPTRRRDLLRSQGEDGARKLAKRALNAGHSFIRASRWREAAGAYSEAAAYGPTALPERERFECLKNMSECFLQVERGLKSEEVARQLLKEFPKNPLAMISVGEALSHPSCGKLSTEQLSEVNRFADEALKLEKKSNGKEWWRQLETSNRSNSALLRALKLKGLVEGRTKEQCPAVKVANTALDEYFTVGGSIEKSAFAIELALKPELNHPSPLPLHGIRGFIYYSWASEILRANSLFRPDREKKDGLLRVMAPLKEKGSYKDAQVKIQVAFEEFEYYSRMNVNGEFPKLMYGFNIAKTLFALGRFKEGRRSALASIKERAEADLARLDDTGNRRRAPNEANNDDHFEGGSTQKLILQLNWALDMNRMLVTQMLVEWATKATSSSASLPSSHLLEPTIEGLSLKDDEIAMPHLKVILDKAITYKLLDPSSEKEVLRKISGDPIQINAMIRGLLCALKTLESGYREMSELRVDVGKIIMNFVSGAHRRQRQTKSSSRVVGSLLMEAKEWDKNVEIPSDLPKMYVKMAIDMNF</sequence>
<dbReference type="SMART" id="SM00248">
    <property type="entry name" value="ANK"/>
    <property type="match status" value="6"/>
</dbReference>
<keyword evidence="1" id="KW-0040">ANK repeat</keyword>
<gene>
    <name evidence="3" type="ORF">THAOC_34510</name>
</gene>
<feature type="region of interest" description="Disordered" evidence="2">
    <location>
        <begin position="341"/>
        <end position="367"/>
    </location>
</feature>
<feature type="repeat" description="ANK" evidence="1">
    <location>
        <begin position="208"/>
        <end position="240"/>
    </location>
</feature>
<dbReference type="Pfam" id="PF13857">
    <property type="entry name" value="Ank_5"/>
    <property type="match status" value="1"/>
</dbReference>
<evidence type="ECO:0000256" key="2">
    <source>
        <dbReference type="SAM" id="MobiDB-lite"/>
    </source>
</evidence>
<dbReference type="AlphaFoldDB" id="K0RCL2"/>
<name>K0RCL2_THAOC</name>
<evidence type="ECO:0000256" key="1">
    <source>
        <dbReference type="PROSITE-ProRule" id="PRU00023"/>
    </source>
</evidence>
<dbReference type="OrthoDB" id="191399at2759"/>
<organism evidence="3 4">
    <name type="scientific">Thalassiosira oceanica</name>
    <name type="common">Marine diatom</name>
    <dbReference type="NCBI Taxonomy" id="159749"/>
    <lineage>
        <taxon>Eukaryota</taxon>
        <taxon>Sar</taxon>
        <taxon>Stramenopiles</taxon>
        <taxon>Ochrophyta</taxon>
        <taxon>Bacillariophyta</taxon>
        <taxon>Coscinodiscophyceae</taxon>
        <taxon>Thalassiosirophycidae</taxon>
        <taxon>Thalassiosirales</taxon>
        <taxon>Thalassiosiraceae</taxon>
        <taxon>Thalassiosira</taxon>
    </lineage>
</organism>
<keyword evidence="4" id="KW-1185">Reference proteome</keyword>
<accession>K0RCL2</accession>
<dbReference type="SUPFAM" id="SSF48403">
    <property type="entry name" value="Ankyrin repeat"/>
    <property type="match status" value="1"/>
</dbReference>
<dbReference type="InterPro" id="IPR036770">
    <property type="entry name" value="Ankyrin_rpt-contain_sf"/>
</dbReference>